<keyword evidence="1" id="KW-1133">Transmembrane helix</keyword>
<evidence type="ECO:0000313" key="3">
    <source>
        <dbReference type="Proteomes" id="UP000799440"/>
    </source>
</evidence>
<dbReference type="Proteomes" id="UP000799440">
    <property type="component" value="Unassembled WGS sequence"/>
</dbReference>
<organism evidence="2 3">
    <name type="scientific">Sporormia fimetaria CBS 119925</name>
    <dbReference type="NCBI Taxonomy" id="1340428"/>
    <lineage>
        <taxon>Eukaryota</taxon>
        <taxon>Fungi</taxon>
        <taxon>Dikarya</taxon>
        <taxon>Ascomycota</taxon>
        <taxon>Pezizomycotina</taxon>
        <taxon>Dothideomycetes</taxon>
        <taxon>Pleosporomycetidae</taxon>
        <taxon>Pleosporales</taxon>
        <taxon>Sporormiaceae</taxon>
        <taxon>Sporormia</taxon>
    </lineage>
</organism>
<evidence type="ECO:0000256" key="1">
    <source>
        <dbReference type="SAM" id="Phobius"/>
    </source>
</evidence>
<name>A0A6A6VBJ6_9PLEO</name>
<keyword evidence="1" id="KW-0812">Transmembrane</keyword>
<dbReference type="AlphaFoldDB" id="A0A6A6VBJ6"/>
<feature type="transmembrane region" description="Helical" evidence="1">
    <location>
        <begin position="6"/>
        <end position="26"/>
    </location>
</feature>
<protein>
    <submittedName>
        <fullName evidence="2">Uncharacterized protein</fullName>
    </submittedName>
</protein>
<evidence type="ECO:0000313" key="2">
    <source>
        <dbReference type="EMBL" id="KAF2747276.1"/>
    </source>
</evidence>
<keyword evidence="3" id="KW-1185">Reference proteome</keyword>
<proteinExistence type="predicted"/>
<reference evidence="2" key="1">
    <citation type="journal article" date="2020" name="Stud. Mycol.">
        <title>101 Dothideomycetes genomes: a test case for predicting lifestyles and emergence of pathogens.</title>
        <authorList>
            <person name="Haridas S."/>
            <person name="Albert R."/>
            <person name="Binder M."/>
            <person name="Bloem J."/>
            <person name="Labutti K."/>
            <person name="Salamov A."/>
            <person name="Andreopoulos B."/>
            <person name="Baker S."/>
            <person name="Barry K."/>
            <person name="Bills G."/>
            <person name="Bluhm B."/>
            <person name="Cannon C."/>
            <person name="Castanera R."/>
            <person name="Culley D."/>
            <person name="Daum C."/>
            <person name="Ezra D."/>
            <person name="Gonzalez J."/>
            <person name="Henrissat B."/>
            <person name="Kuo A."/>
            <person name="Liang C."/>
            <person name="Lipzen A."/>
            <person name="Lutzoni F."/>
            <person name="Magnuson J."/>
            <person name="Mondo S."/>
            <person name="Nolan M."/>
            <person name="Ohm R."/>
            <person name="Pangilinan J."/>
            <person name="Park H.-J."/>
            <person name="Ramirez L."/>
            <person name="Alfaro M."/>
            <person name="Sun H."/>
            <person name="Tritt A."/>
            <person name="Yoshinaga Y."/>
            <person name="Zwiers L.-H."/>
            <person name="Turgeon B."/>
            <person name="Goodwin S."/>
            <person name="Spatafora J."/>
            <person name="Crous P."/>
            <person name="Grigoriev I."/>
        </authorList>
    </citation>
    <scope>NUCLEOTIDE SEQUENCE</scope>
    <source>
        <strain evidence="2">CBS 119925</strain>
    </source>
</reference>
<sequence>MELVLIILPWACAGVLFCLFFPMAIIRRFINQGRHQGSLRVFRDGYSSPSARISRARSHIYPGTVLCRVVNPCLRVCLLSTDQVIFTSTVRFLLCKSTQGQIRTV</sequence>
<keyword evidence="1" id="KW-0472">Membrane</keyword>
<gene>
    <name evidence="2" type="ORF">M011DRAFT_54288</name>
</gene>
<dbReference type="EMBL" id="MU006573">
    <property type="protein sequence ID" value="KAF2747276.1"/>
    <property type="molecule type" value="Genomic_DNA"/>
</dbReference>
<accession>A0A6A6VBJ6</accession>